<keyword evidence="5" id="KW-0238">DNA-binding</keyword>
<dbReference type="Gene3D" id="2.40.50.140">
    <property type="entry name" value="Nucleic acid-binding proteins"/>
    <property type="match status" value="1"/>
</dbReference>
<accession>A0A699IH07</accession>
<dbReference type="SUPFAM" id="SSF50249">
    <property type="entry name" value="Nucleic acid-binding proteins"/>
    <property type="match status" value="1"/>
</dbReference>
<dbReference type="PANTHER" id="PTHR47165:SF4">
    <property type="entry name" value="OS03G0429900 PROTEIN"/>
    <property type="match status" value="1"/>
</dbReference>
<protein>
    <recommendedName>
        <fullName evidence="6">Replication factor A C-terminal domain-containing protein</fullName>
    </recommendedName>
</protein>
<comment type="similarity">
    <text evidence="1">Belongs to the replication factor A protein 1 family.</text>
</comment>
<dbReference type="GO" id="GO:0003677">
    <property type="term" value="F:DNA binding"/>
    <property type="evidence" value="ECO:0007669"/>
    <property type="project" value="UniProtKB-KW"/>
</dbReference>
<evidence type="ECO:0000313" key="7">
    <source>
        <dbReference type="EMBL" id="GEZ60713.1"/>
    </source>
</evidence>
<keyword evidence="3" id="KW-0863">Zinc-finger</keyword>
<evidence type="ECO:0000256" key="3">
    <source>
        <dbReference type="ARBA" id="ARBA00022771"/>
    </source>
</evidence>
<evidence type="ECO:0000256" key="2">
    <source>
        <dbReference type="ARBA" id="ARBA00022723"/>
    </source>
</evidence>
<keyword evidence="2" id="KW-0479">Metal-binding</keyword>
<evidence type="ECO:0000256" key="5">
    <source>
        <dbReference type="ARBA" id="ARBA00023125"/>
    </source>
</evidence>
<dbReference type="EMBL" id="BKCJ010299810">
    <property type="protein sequence ID" value="GEZ60713.1"/>
    <property type="molecule type" value="Genomic_DNA"/>
</dbReference>
<dbReference type="PANTHER" id="PTHR47165">
    <property type="entry name" value="OS03G0429900 PROTEIN"/>
    <property type="match status" value="1"/>
</dbReference>
<comment type="caution">
    <text evidence="7">The sequence shown here is derived from an EMBL/GenBank/DDBJ whole genome shotgun (WGS) entry which is preliminary data.</text>
</comment>
<gene>
    <name evidence="7" type="ORF">Tci_532686</name>
</gene>
<dbReference type="CDD" id="cd04476">
    <property type="entry name" value="RPA1_DBD_C"/>
    <property type="match status" value="1"/>
</dbReference>
<dbReference type="GO" id="GO:0008270">
    <property type="term" value="F:zinc ion binding"/>
    <property type="evidence" value="ECO:0007669"/>
    <property type="project" value="UniProtKB-KW"/>
</dbReference>
<sequence>MAMIVILCNRGQSLRVTLWGELGDVLVKDKARRSLCHGLNWNVWKGPCCAQQGPLSIDCSQPREGTLKNLLIWARNRQNNTATFHCKVMIENFRAKKGWNYPSCGYEKCRKGATRKLGKWVCEACNRTVDYPVFRYKLEVVVADDTAHIVVVMFNDTATKLLKCSTESLMGTEDENSDAEDQLNLPVAIRNVIGTDHVLEIKSHTYYEYGSFESFNYWKIIPNASAEDGASSSTTAMTANDVESSMKIVTKPPTVCTPLKPNEKKKQKGSNEIVTPLTDPEIEQLAIKDDLALSFIMSSGFPAQSVRSSNAIALDSSYLLVLITKTSQSRQHGKSESDSYYLSD</sequence>
<keyword evidence="4" id="KW-0862">Zinc</keyword>
<dbReference type="InterPro" id="IPR012340">
    <property type="entry name" value="NA-bd_OB-fold"/>
</dbReference>
<proteinExistence type="inferred from homology"/>
<evidence type="ECO:0000256" key="4">
    <source>
        <dbReference type="ARBA" id="ARBA00022833"/>
    </source>
</evidence>
<dbReference type="Pfam" id="PF08646">
    <property type="entry name" value="Rep_fac-A_C"/>
    <property type="match status" value="1"/>
</dbReference>
<reference evidence="7" key="1">
    <citation type="journal article" date="2019" name="Sci. Rep.">
        <title>Draft genome of Tanacetum cinerariifolium, the natural source of mosquito coil.</title>
        <authorList>
            <person name="Yamashiro T."/>
            <person name="Shiraishi A."/>
            <person name="Satake H."/>
            <person name="Nakayama K."/>
        </authorList>
    </citation>
    <scope>NUCLEOTIDE SEQUENCE</scope>
</reference>
<evidence type="ECO:0000259" key="6">
    <source>
        <dbReference type="Pfam" id="PF08646"/>
    </source>
</evidence>
<feature type="domain" description="Replication factor A C-terminal" evidence="6">
    <location>
        <begin position="84"/>
        <end position="187"/>
    </location>
</feature>
<organism evidence="7">
    <name type="scientific">Tanacetum cinerariifolium</name>
    <name type="common">Dalmatian daisy</name>
    <name type="synonym">Chrysanthemum cinerariifolium</name>
    <dbReference type="NCBI Taxonomy" id="118510"/>
    <lineage>
        <taxon>Eukaryota</taxon>
        <taxon>Viridiplantae</taxon>
        <taxon>Streptophyta</taxon>
        <taxon>Embryophyta</taxon>
        <taxon>Tracheophyta</taxon>
        <taxon>Spermatophyta</taxon>
        <taxon>Magnoliopsida</taxon>
        <taxon>eudicotyledons</taxon>
        <taxon>Gunneridae</taxon>
        <taxon>Pentapetalae</taxon>
        <taxon>asterids</taxon>
        <taxon>campanulids</taxon>
        <taxon>Asterales</taxon>
        <taxon>Asteraceae</taxon>
        <taxon>Asteroideae</taxon>
        <taxon>Anthemideae</taxon>
        <taxon>Anthemidinae</taxon>
        <taxon>Tanacetum</taxon>
    </lineage>
</organism>
<evidence type="ECO:0000256" key="1">
    <source>
        <dbReference type="ARBA" id="ARBA00005690"/>
    </source>
</evidence>
<dbReference type="InterPro" id="IPR047192">
    <property type="entry name" value="Euk_RPA1_DBD_C"/>
</dbReference>
<dbReference type="InterPro" id="IPR013955">
    <property type="entry name" value="Rep_factor-A_C"/>
</dbReference>
<dbReference type="AlphaFoldDB" id="A0A699IH07"/>
<name>A0A699IH07_TANCI</name>